<evidence type="ECO:0000256" key="7">
    <source>
        <dbReference type="ARBA" id="ARBA00022824"/>
    </source>
</evidence>
<feature type="transmembrane region" description="Helical" evidence="11">
    <location>
        <begin position="510"/>
        <end position="528"/>
    </location>
</feature>
<dbReference type="PANTHER" id="PTHR23072:SF0">
    <property type="entry name" value="GPI ETHANOLAMINE PHOSPHATE TRANSFERASE 2"/>
    <property type="match status" value="1"/>
</dbReference>
<dbReference type="Pfam" id="PF19316">
    <property type="entry name" value="PIGO_PIGG"/>
    <property type="match status" value="1"/>
</dbReference>
<feature type="transmembrane region" description="Helical" evidence="11">
    <location>
        <begin position="479"/>
        <end position="504"/>
    </location>
</feature>
<dbReference type="AlphaFoldDB" id="A0A5K3EXZ7"/>
<dbReference type="UniPathway" id="UPA00196"/>
<keyword evidence="9 11" id="KW-0472">Membrane</keyword>
<keyword evidence="6 11" id="KW-0812">Transmembrane</keyword>
<name>A0A5K3EXZ7_MESCO</name>
<dbReference type="Pfam" id="PF01663">
    <property type="entry name" value="Phosphodiest"/>
    <property type="match status" value="1"/>
</dbReference>
<feature type="transmembrane region" description="Helical" evidence="11">
    <location>
        <begin position="12"/>
        <end position="33"/>
    </location>
</feature>
<keyword evidence="5" id="KW-0808">Transferase</keyword>
<evidence type="ECO:0000259" key="12">
    <source>
        <dbReference type="Pfam" id="PF19316"/>
    </source>
</evidence>
<evidence type="ECO:0000256" key="6">
    <source>
        <dbReference type="ARBA" id="ARBA00022692"/>
    </source>
</evidence>
<dbReference type="GO" id="GO:0051267">
    <property type="term" value="F:CP2 mannose-ethanolamine phosphotransferase activity"/>
    <property type="evidence" value="ECO:0007669"/>
    <property type="project" value="TreeGrafter"/>
</dbReference>
<keyword evidence="10" id="KW-0325">Glycoprotein</keyword>
<evidence type="ECO:0000256" key="10">
    <source>
        <dbReference type="ARBA" id="ARBA00023180"/>
    </source>
</evidence>
<feature type="transmembrane region" description="Helical" evidence="11">
    <location>
        <begin position="657"/>
        <end position="681"/>
    </location>
</feature>
<evidence type="ECO:0000313" key="13">
    <source>
        <dbReference type="WBParaSite" id="MCU_003466-RE"/>
    </source>
</evidence>
<feature type="transmembrane region" description="Helical" evidence="11">
    <location>
        <begin position="586"/>
        <end position="606"/>
    </location>
</feature>
<dbReference type="GO" id="GO:0006506">
    <property type="term" value="P:GPI anchor biosynthetic process"/>
    <property type="evidence" value="ECO:0007669"/>
    <property type="project" value="UniProtKB-UniPathway"/>
</dbReference>
<evidence type="ECO:0000256" key="8">
    <source>
        <dbReference type="ARBA" id="ARBA00022989"/>
    </source>
</evidence>
<keyword evidence="8 11" id="KW-1133">Transmembrane helix</keyword>
<evidence type="ECO:0000256" key="9">
    <source>
        <dbReference type="ARBA" id="ARBA00023136"/>
    </source>
</evidence>
<feature type="transmembrane region" description="Helical" evidence="11">
    <location>
        <begin position="540"/>
        <end position="561"/>
    </location>
</feature>
<keyword evidence="7" id="KW-0256">Endoplasmic reticulum</keyword>
<keyword evidence="4" id="KW-0337">GPI-anchor biosynthesis</keyword>
<dbReference type="GO" id="GO:0005789">
    <property type="term" value="C:endoplasmic reticulum membrane"/>
    <property type="evidence" value="ECO:0007669"/>
    <property type="project" value="UniProtKB-SubCell"/>
</dbReference>
<dbReference type="WBParaSite" id="MCU_003466-RE">
    <property type="protein sequence ID" value="MCU_003466-RE"/>
    <property type="gene ID" value="MCU_003466"/>
</dbReference>
<proteinExistence type="inferred from homology"/>
<feature type="transmembrane region" description="Helical" evidence="11">
    <location>
        <begin position="852"/>
        <end position="873"/>
    </location>
</feature>
<dbReference type="SUPFAM" id="SSF53649">
    <property type="entry name" value="Alkaline phosphatase-like"/>
    <property type="match status" value="1"/>
</dbReference>
<dbReference type="InterPro" id="IPR017850">
    <property type="entry name" value="Alkaline_phosphatase_core_sf"/>
</dbReference>
<accession>A0A5K3EXZ7</accession>
<comment type="subcellular location">
    <subcellularLocation>
        <location evidence="1">Endoplasmic reticulum membrane</location>
        <topology evidence="1">Multi-pass membrane protein</topology>
    </subcellularLocation>
</comment>
<evidence type="ECO:0000256" key="1">
    <source>
        <dbReference type="ARBA" id="ARBA00004477"/>
    </source>
</evidence>
<reference evidence="13" key="1">
    <citation type="submission" date="2019-11" db="UniProtKB">
        <authorList>
            <consortium name="WormBaseParasite"/>
        </authorList>
    </citation>
    <scope>IDENTIFICATION</scope>
</reference>
<sequence>MPVKMNESPGFIFIRFGIFVAALYFCVLGLFSLPSEYIHENAAAVRINEPRAPNVILMVVDALRPDMIGSTKYYRNWPNLRAVIEKGIVDCSTASLATPSVTGPRIKAIATGRIPGFIDILYNLNTVGVKQPSWVQYMVQNNKRIELYGDDTWLKLFPDAFKRSDGTSSFFVTDFYEVDTNVTRHLESRLSVPDDWDLMILHYLGLDHIGHVQGPNGDAVSSKLWEMDQVVGKLVNEMEKSGKGDWLIILTGDHGMSDQGSHGGGSYSELRTSLVLISPKFQTIRQSGSACTIEKGVFEAKSDQTDIATLIGLLTGDGVPAGSIGVPPVRVLQAFWPNPLSRYGVLLEVLEHLRRLTKCFDTNCNHELLVTSEISKLNQLYSEISSLVQMCSPSSSVHPTCNRMLTDVEGMTVQVVNLLTTFQRRTLLHANNKLNVNLVGSACLTMVAIAISFLAPGVWDIISLNRFNIKSNQSVRAQIFSLLAIFSLGSLLLHLISLTASSLIEEEHRTWYFFATSSLYFLIVLMISERGVVVGGGSALLVKCKVIGLLAFILCLDRFLLNALNQTGDKWIHLPDLTNWFEDNVAYLWIIQVMAWIVILLSRALLSQPPNTFRRQHRRTVFALTLVAFSQLAYRIICYTAGGNRIHHDSWASSLLSARLAFVCLAVDLICCFWFLFDLIARSGSVESPRILTGSLIFTKSDNIWPVLSPVHTFALLAVLLGRPSGIVLWAGVILKESLLAYVFHIEFTSMGVLWSESHSKLTYFIGMCYWIEGWTTFFQQGNSNKLSTVDMAAGYVGLSEHSNVLSTLMVACYTYAGPIFWHLSLFFRYLIYLHGGDRARLLHIRNCITGFLLGLLTAVTSVSAIVCLIMHSHLFIWTVFAPKLFLMAVFCCVALPLYVLIFAVYSLF</sequence>
<dbReference type="PANTHER" id="PTHR23072">
    <property type="entry name" value="PHOSPHATIDYLINOSITOL GLYCAN-RELATED"/>
    <property type="match status" value="1"/>
</dbReference>
<evidence type="ECO:0000256" key="2">
    <source>
        <dbReference type="ARBA" id="ARBA00004687"/>
    </source>
</evidence>
<evidence type="ECO:0000256" key="11">
    <source>
        <dbReference type="SAM" id="Phobius"/>
    </source>
</evidence>
<feature type="transmembrane region" description="Helical" evidence="11">
    <location>
        <begin position="809"/>
        <end position="832"/>
    </location>
</feature>
<dbReference type="InterPro" id="IPR037674">
    <property type="entry name" value="PIG-G_N"/>
</dbReference>
<feature type="transmembrane region" description="Helical" evidence="11">
    <location>
        <begin position="885"/>
        <end position="908"/>
    </location>
</feature>
<dbReference type="Gene3D" id="3.40.720.10">
    <property type="entry name" value="Alkaline Phosphatase, subunit A"/>
    <property type="match status" value="1"/>
</dbReference>
<dbReference type="CDD" id="cd16024">
    <property type="entry name" value="GPI_EPT_2"/>
    <property type="match status" value="1"/>
</dbReference>
<evidence type="ECO:0000256" key="4">
    <source>
        <dbReference type="ARBA" id="ARBA00022502"/>
    </source>
</evidence>
<evidence type="ECO:0000256" key="3">
    <source>
        <dbReference type="ARBA" id="ARBA00005315"/>
    </source>
</evidence>
<dbReference type="InterPro" id="IPR039527">
    <property type="entry name" value="PIGG/GPI7"/>
</dbReference>
<protein>
    <submittedName>
        <fullName evidence="13">GPI ethanolamine phosphate transferase 2</fullName>
    </submittedName>
</protein>
<feature type="transmembrane region" description="Helical" evidence="11">
    <location>
        <begin position="618"/>
        <end position="637"/>
    </location>
</feature>
<feature type="transmembrane region" description="Helical" evidence="11">
    <location>
        <begin position="438"/>
        <end position="459"/>
    </location>
</feature>
<comment type="pathway">
    <text evidence="2">Glycolipid biosynthesis; glycosylphosphatidylinositol-anchor biosynthesis.</text>
</comment>
<organism evidence="13">
    <name type="scientific">Mesocestoides corti</name>
    <name type="common">Flatworm</name>
    <dbReference type="NCBI Taxonomy" id="53468"/>
    <lineage>
        <taxon>Eukaryota</taxon>
        <taxon>Metazoa</taxon>
        <taxon>Spiralia</taxon>
        <taxon>Lophotrochozoa</taxon>
        <taxon>Platyhelminthes</taxon>
        <taxon>Cestoda</taxon>
        <taxon>Eucestoda</taxon>
        <taxon>Cyclophyllidea</taxon>
        <taxon>Mesocestoididae</taxon>
        <taxon>Mesocestoides</taxon>
    </lineage>
</organism>
<evidence type="ECO:0000256" key="5">
    <source>
        <dbReference type="ARBA" id="ARBA00022679"/>
    </source>
</evidence>
<dbReference type="InterPro" id="IPR002591">
    <property type="entry name" value="Phosphodiest/P_Trfase"/>
</dbReference>
<comment type="similarity">
    <text evidence="3">Belongs to the PIGG/PIGN/PIGO family. PIGG subfamily.</text>
</comment>
<dbReference type="InterPro" id="IPR045687">
    <property type="entry name" value="PIGG/GPI7_C"/>
</dbReference>
<feature type="domain" description="GPI ethanolamine phosphate transferase 2 C-terminal" evidence="12">
    <location>
        <begin position="485"/>
        <end position="890"/>
    </location>
</feature>